<proteinExistence type="predicted"/>
<dbReference type="EMBL" id="LT552047">
    <property type="protein sequence ID" value="SAL97955.1"/>
    <property type="molecule type" value="Genomic_DNA"/>
</dbReference>
<evidence type="ECO:0000313" key="2">
    <source>
        <dbReference type="Proteomes" id="UP000078561"/>
    </source>
</evidence>
<reference evidence="1" key="1">
    <citation type="submission" date="2016-04" db="EMBL/GenBank/DDBJ databases">
        <authorList>
            <person name="Evans L.H."/>
            <person name="Alamgir A."/>
            <person name="Owens N."/>
            <person name="Weber N.D."/>
            <person name="Virtaneva K."/>
            <person name="Barbian K."/>
            <person name="Babar A."/>
            <person name="Rosenke K."/>
        </authorList>
    </citation>
    <scope>NUCLEOTIDE SEQUENCE [LARGE SCALE GENOMIC DNA]</scope>
    <source>
        <strain evidence="1">CBS 101.48</strain>
    </source>
</reference>
<dbReference type="InParanoid" id="A0A168M4X1"/>
<organism evidence="1">
    <name type="scientific">Absidia glauca</name>
    <name type="common">Pin mould</name>
    <dbReference type="NCBI Taxonomy" id="4829"/>
    <lineage>
        <taxon>Eukaryota</taxon>
        <taxon>Fungi</taxon>
        <taxon>Fungi incertae sedis</taxon>
        <taxon>Mucoromycota</taxon>
        <taxon>Mucoromycotina</taxon>
        <taxon>Mucoromycetes</taxon>
        <taxon>Mucorales</taxon>
        <taxon>Cunninghamellaceae</taxon>
        <taxon>Absidia</taxon>
    </lineage>
</organism>
<keyword evidence="2" id="KW-1185">Reference proteome</keyword>
<accession>A0A168M4X1</accession>
<protein>
    <submittedName>
        <fullName evidence="1">Uncharacterized protein</fullName>
    </submittedName>
</protein>
<dbReference type="AlphaFoldDB" id="A0A168M4X1"/>
<sequence>MRADAPQLICVFLLDLIPGEEKACRSIPDEKKLSPSYAQDSSQGLREFPAISVLIVRKIQHTQLVLPRWFCLGGSVCSIPLVMPLTHKETLCTPTL</sequence>
<name>A0A168M4X1_ABSGL</name>
<dbReference type="Proteomes" id="UP000078561">
    <property type="component" value="Unassembled WGS sequence"/>
</dbReference>
<evidence type="ECO:0000313" key="1">
    <source>
        <dbReference type="EMBL" id="SAL97955.1"/>
    </source>
</evidence>
<gene>
    <name evidence="1" type="primary">ABSGL_03482.1 scaffold 4609</name>
</gene>